<feature type="compositionally biased region" description="Low complexity" evidence="3">
    <location>
        <begin position="805"/>
        <end position="819"/>
    </location>
</feature>
<proteinExistence type="predicted"/>
<sequence length="1342" mass="152008">MRRNLFTTYDPNLPLGKKFVAVHVQNEDPLYFLVEVKSKVCELFVQISKFLNLLEPELFGLAIQSSDTFIFLDPLEKLSRYAPKSWKTQNNGMDNDGTPLFNVFFRVQFYVDSYLFISDKIAKYYYYHQLRENVLRYNQLMCEEKSFLLASYALQADYGDYNPKLHRNRYFNPYHYFPSWVIEELGIDYIQRYLPALHYDHKGITKSDAQSLFIKEASDQIAAHNFHLYKIALHKPNSHNSFTSNDIWLAITITGLMIYANDSMLVKNSNNSRCLKTRISYFPWSDIGKLSFDKRKFEIRSTGPQSRKFIYYTRSEELARFLLWFSRANHQFHLMIMPKMREMLKREAEINRRKYRENCISSSSSSCSPTNSNDANTSGAGTMDNRSNTTSDSASPFDFQSVIINEKCNHHHKIKSFLGTSSSSVCYDSDTKSEEPQRVSVISNASSNTTSGIVSEKMHGISEDSDRDDSGSDLLVSLNHRQSDQLRKHAIIHLSRCSSPPVVSMESLAMSEPIDHHRTLHENQHGDEKSIISNKKHSISISNIMITGTSTNFESTSTPIVANYDKTDSSKSSISCSPLQTSSSSSIVKVNVAYHPKPNDIVLKKEKKSMISLRLNINEKDSERSQSKNPNYSRNSDDGDDDDIDDDCDEESEIDDNHSSFDETDSMFGSNRCRHHDSSKSNVTVLSTILKPEAEILLKNGIEADNVRLLNNNIDDGIDSLELAELKSFEQAEKEKLILNSLIDNIPPISNTVLDSTDSEVSDTSSESDSDFSDTETDAHSRYLLRKHYSPLAQEKRIGGGKGLIQSRQSSRSMSRTRSISAISDIKIDDESLCKINKSPSINHIYANVPLSETDPNESNESRRVPMNPEIESSDSVFNPIDSLRPYPSLTSIPLQHNLAQYPHRTGMRIGVSSLSRPASIHKDVRKLLMQGCVHSSNKFNSVHSPATFCSEFTAGSEPNLSNNQCDVKTTSTVAGRTLIKPNFLPEKHSNLDTLQQSSSSEENPTNLTEPFRSGTVSAKQISNLSRLRSPSSTISDDVPTECSQFDSIYITPPPSADYKRKTLNGLGSATKSSSQIIPRNLEEELKTIADGRTFSQESRLMELRKRTSDLNLPFITALFNDSSLQLSNEYKNRSKSRSMQHLPASDSNGKDRSFLNRLGNGTKTNPSVSVERSCTFRVDEAIAKSALRNYVENVHNENNSMEQQTPNYDTVNSSNDPNNNIMAINYDSRSSFKRAKNEVKKNSMNVNNSNVNQSIRPISWHLDNHFVLFSNGFNRPETNSTRWGIDWPKCIYSNAFNAYDRKQSERNELSLSIENKIGRYNPKTFYSQPKRQIWINSPLSS</sequence>
<dbReference type="PANTHER" id="PTHR13429">
    <property type="entry name" value="FERM DOMAIN (PROTEIN4.1-EZRIN-RADIXIN-MOESIN) FAMILY"/>
    <property type="match status" value="1"/>
</dbReference>
<dbReference type="PROSITE" id="PS50057">
    <property type="entry name" value="FERM_3"/>
    <property type="match status" value="1"/>
</dbReference>
<dbReference type="InterPro" id="IPR029071">
    <property type="entry name" value="Ubiquitin-like_domsf"/>
</dbReference>
<name>A0A834V846_SARSC</name>
<dbReference type="Pfam" id="PF09379">
    <property type="entry name" value="FERM_N"/>
    <property type="match status" value="1"/>
</dbReference>
<dbReference type="InterPro" id="IPR019748">
    <property type="entry name" value="FERM_central"/>
</dbReference>
<feature type="compositionally biased region" description="Acidic residues" evidence="3">
    <location>
        <begin position="638"/>
        <end position="654"/>
    </location>
</feature>
<feature type="region of interest" description="Disordered" evidence="3">
    <location>
        <begin position="360"/>
        <end position="395"/>
    </location>
</feature>
<feature type="compositionally biased region" description="Basic and acidic residues" evidence="3">
    <location>
        <begin position="617"/>
        <end position="626"/>
    </location>
</feature>
<reference evidence="7" key="1">
    <citation type="journal article" date="2020" name="PLoS Negl. Trop. Dis.">
        <title>High-quality nuclear genome for Sarcoptes scabiei-A critical resource for a neglected parasite.</title>
        <authorList>
            <person name="Korhonen P.K."/>
            <person name="Gasser R.B."/>
            <person name="Ma G."/>
            <person name="Wang T."/>
            <person name="Stroehlein A.J."/>
            <person name="Young N.D."/>
            <person name="Ang C.S."/>
            <person name="Fernando D.D."/>
            <person name="Lu H.C."/>
            <person name="Taylor S."/>
            <person name="Reynolds S.L."/>
            <person name="Mofiz E."/>
            <person name="Najaraj S.H."/>
            <person name="Gowda H."/>
            <person name="Madugundu A."/>
            <person name="Renuse S."/>
            <person name="Holt D."/>
            <person name="Pandey A."/>
            <person name="Papenfuss A.T."/>
            <person name="Fischer K."/>
        </authorList>
    </citation>
    <scope>NUCLEOTIDE SEQUENCE [LARGE SCALE GENOMIC DNA]</scope>
</reference>
<dbReference type="InterPro" id="IPR014352">
    <property type="entry name" value="FERM/acyl-CoA-bd_prot_sf"/>
</dbReference>
<dbReference type="InterPro" id="IPR035963">
    <property type="entry name" value="FERM_2"/>
</dbReference>
<dbReference type="InterPro" id="IPR019749">
    <property type="entry name" value="Band_41_domain"/>
</dbReference>
<keyword evidence="2" id="KW-0965">Cell junction</keyword>
<dbReference type="InterPro" id="IPR018979">
    <property type="entry name" value="FERM_N"/>
</dbReference>
<dbReference type="Gene3D" id="2.30.29.30">
    <property type="entry name" value="Pleckstrin-homology domain (PH domain)/Phosphotyrosine-binding domain (PTB)"/>
    <property type="match status" value="1"/>
</dbReference>
<feature type="compositionally biased region" description="Polar residues" evidence="3">
    <location>
        <begin position="369"/>
        <end position="394"/>
    </location>
</feature>
<evidence type="ECO:0000313" key="7">
    <source>
        <dbReference type="Proteomes" id="UP000070412"/>
    </source>
</evidence>
<accession>A0A834V846</accession>
<dbReference type="SUPFAM" id="SSF50729">
    <property type="entry name" value="PH domain-like"/>
    <property type="match status" value="1"/>
</dbReference>
<feature type="region of interest" description="Disordered" evidence="3">
    <location>
        <begin position="1131"/>
        <end position="1169"/>
    </location>
</feature>
<dbReference type="CDD" id="cd17101">
    <property type="entry name" value="FERM_F1_PTPN13_like"/>
    <property type="match status" value="1"/>
</dbReference>
<evidence type="ECO:0000256" key="2">
    <source>
        <dbReference type="ARBA" id="ARBA00022949"/>
    </source>
</evidence>
<feature type="region of interest" description="Disordered" evidence="3">
    <location>
        <begin position="980"/>
        <end position="1017"/>
    </location>
</feature>
<evidence type="ECO:0000259" key="4">
    <source>
        <dbReference type="PROSITE" id="PS50057"/>
    </source>
</evidence>
<dbReference type="GO" id="GO:0070161">
    <property type="term" value="C:anchoring junction"/>
    <property type="evidence" value="ECO:0007669"/>
    <property type="project" value="UniProtKB-SubCell"/>
</dbReference>
<dbReference type="GO" id="GO:0048731">
    <property type="term" value="P:system development"/>
    <property type="evidence" value="ECO:0007669"/>
    <property type="project" value="UniProtKB-ARBA"/>
</dbReference>
<protein>
    <submittedName>
        <fullName evidence="5">FERM domain-containing protein 6</fullName>
    </submittedName>
</protein>
<dbReference type="GO" id="GO:0098592">
    <property type="term" value="C:cytoplasmic side of apical plasma membrane"/>
    <property type="evidence" value="ECO:0007669"/>
    <property type="project" value="TreeGrafter"/>
</dbReference>
<feature type="region of interest" description="Disordered" evidence="3">
    <location>
        <begin position="796"/>
        <end position="819"/>
    </location>
</feature>
<dbReference type="OrthoDB" id="5957665at2759"/>
<dbReference type="SUPFAM" id="SSF47031">
    <property type="entry name" value="Second domain of FERM"/>
    <property type="match status" value="1"/>
</dbReference>
<dbReference type="InterPro" id="IPR047145">
    <property type="entry name" value="FRMD6-like"/>
</dbReference>
<feature type="compositionally biased region" description="Acidic residues" evidence="3">
    <location>
        <begin position="757"/>
        <end position="776"/>
    </location>
</feature>
<evidence type="ECO:0000256" key="1">
    <source>
        <dbReference type="ARBA" id="ARBA00004282"/>
    </source>
</evidence>
<dbReference type="SMART" id="SM00295">
    <property type="entry name" value="B41"/>
    <property type="match status" value="1"/>
</dbReference>
<organism evidence="5">
    <name type="scientific">Sarcoptes scabiei</name>
    <name type="common">Itch mite</name>
    <name type="synonym">Acarus scabiei</name>
    <dbReference type="NCBI Taxonomy" id="52283"/>
    <lineage>
        <taxon>Eukaryota</taxon>
        <taxon>Metazoa</taxon>
        <taxon>Ecdysozoa</taxon>
        <taxon>Arthropoda</taxon>
        <taxon>Chelicerata</taxon>
        <taxon>Arachnida</taxon>
        <taxon>Acari</taxon>
        <taxon>Acariformes</taxon>
        <taxon>Sarcoptiformes</taxon>
        <taxon>Astigmata</taxon>
        <taxon>Psoroptidia</taxon>
        <taxon>Sarcoptoidea</taxon>
        <taxon>Sarcoptidae</taxon>
        <taxon>Sarcoptinae</taxon>
        <taxon>Sarcoptes</taxon>
    </lineage>
</organism>
<feature type="compositionally biased region" description="Polar residues" evidence="3">
    <location>
        <begin position="1160"/>
        <end position="1169"/>
    </location>
</feature>
<dbReference type="PANTHER" id="PTHR13429:SF5">
    <property type="entry name" value="PROTEIN EXPANDED"/>
    <property type="match status" value="1"/>
</dbReference>
<feature type="compositionally biased region" description="Polar residues" evidence="3">
    <location>
        <begin position="992"/>
        <end position="1017"/>
    </location>
</feature>
<dbReference type="InterPro" id="IPR011993">
    <property type="entry name" value="PH-like_dom_sf"/>
</dbReference>
<evidence type="ECO:0000256" key="3">
    <source>
        <dbReference type="SAM" id="MobiDB-lite"/>
    </source>
</evidence>
<dbReference type="Pfam" id="PF09380">
    <property type="entry name" value="FERM_C"/>
    <property type="match status" value="1"/>
</dbReference>
<dbReference type="EMBL" id="WVUK01000066">
    <property type="protein sequence ID" value="KAF7487797.1"/>
    <property type="molecule type" value="Genomic_DNA"/>
</dbReference>
<keyword evidence="7" id="KW-1185">Reference proteome</keyword>
<evidence type="ECO:0000313" key="5">
    <source>
        <dbReference type="EMBL" id="KAF7487797.1"/>
    </source>
</evidence>
<dbReference type="InterPro" id="IPR018980">
    <property type="entry name" value="FERM_PH-like_C"/>
</dbReference>
<dbReference type="SMART" id="SM01196">
    <property type="entry name" value="FERM_C"/>
    <property type="match status" value="1"/>
</dbReference>
<dbReference type="InterPro" id="IPR000299">
    <property type="entry name" value="FERM_domain"/>
</dbReference>
<dbReference type="CDD" id="cd14473">
    <property type="entry name" value="FERM_B-lobe"/>
    <property type="match status" value="1"/>
</dbReference>
<gene>
    <name evidence="5" type="ORF">SSS_6716</name>
</gene>
<dbReference type="Proteomes" id="UP000070412">
    <property type="component" value="Unassembled WGS sequence"/>
</dbReference>
<reference evidence="5" key="2">
    <citation type="submission" date="2020-01" db="EMBL/GenBank/DDBJ databases">
        <authorList>
            <person name="Korhonen P.K.K."/>
            <person name="Guangxu M.G."/>
            <person name="Wang T.W."/>
            <person name="Stroehlein A.J.S."/>
            <person name="Young N.D."/>
            <person name="Ang C.-S.A."/>
            <person name="Fernando D.W.F."/>
            <person name="Lu H.L."/>
            <person name="Taylor S.T."/>
            <person name="Ehtesham M.E.M."/>
            <person name="Najaraj S.H.N."/>
            <person name="Harsha G.H.G."/>
            <person name="Madugundu A.M."/>
            <person name="Renuse S.R."/>
            <person name="Holt D.H."/>
            <person name="Pandey A.P."/>
            <person name="Papenfuss A.P."/>
            <person name="Gasser R.B.G."/>
            <person name="Fischer K.F."/>
        </authorList>
    </citation>
    <scope>NUCLEOTIDE SEQUENCE</scope>
    <source>
        <strain evidence="5">SSS_KF_BRIS2020</strain>
    </source>
</reference>
<feature type="domain" description="FERM" evidence="4">
    <location>
        <begin position="18"/>
        <end position="337"/>
    </location>
</feature>
<dbReference type="SUPFAM" id="SSF54236">
    <property type="entry name" value="Ubiquitin-like"/>
    <property type="match status" value="1"/>
</dbReference>
<dbReference type="EnsemblMetazoa" id="SSS_6716s_mrna">
    <property type="protein sequence ID" value="KAF7487797.1"/>
    <property type="gene ID" value="SSS_6716"/>
</dbReference>
<dbReference type="GO" id="GO:0009887">
    <property type="term" value="P:animal organ morphogenesis"/>
    <property type="evidence" value="ECO:0007669"/>
    <property type="project" value="UniProtKB-ARBA"/>
</dbReference>
<dbReference type="Gene3D" id="1.20.80.10">
    <property type="match status" value="1"/>
</dbReference>
<evidence type="ECO:0000313" key="6">
    <source>
        <dbReference type="EnsemblMetazoa" id="KAF7487797.1"/>
    </source>
</evidence>
<dbReference type="Gene3D" id="3.10.20.90">
    <property type="entry name" value="Phosphatidylinositol 3-kinase Catalytic Subunit, Chain A, domain 1"/>
    <property type="match status" value="1"/>
</dbReference>
<reference evidence="6" key="3">
    <citation type="submission" date="2022-06" db="UniProtKB">
        <authorList>
            <consortium name="EnsemblMetazoa"/>
        </authorList>
    </citation>
    <scope>IDENTIFICATION</scope>
</reference>
<feature type="region of interest" description="Disordered" evidence="3">
    <location>
        <begin position="616"/>
        <end position="678"/>
    </location>
</feature>
<dbReference type="Pfam" id="PF00373">
    <property type="entry name" value="FERM_M"/>
    <property type="match status" value="1"/>
</dbReference>
<comment type="subcellular location">
    <subcellularLocation>
        <location evidence="1">Cell junction</location>
    </subcellularLocation>
</comment>
<feature type="region of interest" description="Disordered" evidence="3">
    <location>
        <begin position="752"/>
        <end position="777"/>
    </location>
</feature>
<dbReference type="GO" id="GO:0035332">
    <property type="term" value="P:positive regulation of hippo signaling"/>
    <property type="evidence" value="ECO:0007669"/>
    <property type="project" value="TreeGrafter"/>
</dbReference>